<dbReference type="AlphaFoldDB" id="A0A699ZJR0"/>
<dbReference type="EMBL" id="BLLF01001802">
    <property type="protein sequence ID" value="GFH21300.1"/>
    <property type="molecule type" value="Genomic_DNA"/>
</dbReference>
<dbReference type="PANTHER" id="PTHR42826">
    <property type="entry name" value="DICARBOXYLATE TRANSPORTER 2.1, CHLOROPLASTIC"/>
    <property type="match status" value="1"/>
</dbReference>
<dbReference type="GO" id="GO:0015140">
    <property type="term" value="F:malate transmembrane transporter activity"/>
    <property type="evidence" value="ECO:0007669"/>
    <property type="project" value="UniProtKB-ARBA"/>
</dbReference>
<dbReference type="InterPro" id="IPR001898">
    <property type="entry name" value="SLC13A/DASS"/>
</dbReference>
<dbReference type="InterPro" id="IPR030676">
    <property type="entry name" value="CitT-rel"/>
</dbReference>
<name>A0A699ZJR0_HAELA</name>
<comment type="similarity">
    <text evidence="2">Belongs to the SLC13A/DASS transporter (TC 2.A.47) family. DIT1 subfamily.</text>
</comment>
<evidence type="ECO:0000313" key="9">
    <source>
        <dbReference type="Proteomes" id="UP000485058"/>
    </source>
</evidence>
<comment type="caution">
    <text evidence="8">The sequence shown here is derived from an EMBL/GenBank/DDBJ whole genome shotgun (WGS) entry which is preliminary data.</text>
</comment>
<dbReference type="GO" id="GO:0009706">
    <property type="term" value="C:chloroplast inner membrane"/>
    <property type="evidence" value="ECO:0007669"/>
    <property type="project" value="UniProtKB-SubCell"/>
</dbReference>
<evidence type="ECO:0000256" key="5">
    <source>
        <dbReference type="ARBA" id="ARBA00022989"/>
    </source>
</evidence>
<gene>
    <name evidence="8" type="ORF">HaLaN_18575</name>
</gene>
<evidence type="ECO:0000313" key="8">
    <source>
        <dbReference type="EMBL" id="GFH21300.1"/>
    </source>
</evidence>
<dbReference type="Proteomes" id="UP000485058">
    <property type="component" value="Unassembled WGS sequence"/>
</dbReference>
<protein>
    <submittedName>
        <fullName evidence="8">Uncharacterized protein</fullName>
    </submittedName>
</protein>
<feature type="transmembrane region" description="Helical" evidence="7">
    <location>
        <begin position="127"/>
        <end position="152"/>
    </location>
</feature>
<keyword evidence="5 7" id="KW-1133">Transmembrane helix</keyword>
<feature type="transmembrane region" description="Helical" evidence="7">
    <location>
        <begin position="87"/>
        <end position="107"/>
    </location>
</feature>
<organism evidence="8 9">
    <name type="scientific">Haematococcus lacustris</name>
    <name type="common">Green alga</name>
    <name type="synonym">Haematococcus pluvialis</name>
    <dbReference type="NCBI Taxonomy" id="44745"/>
    <lineage>
        <taxon>Eukaryota</taxon>
        <taxon>Viridiplantae</taxon>
        <taxon>Chlorophyta</taxon>
        <taxon>core chlorophytes</taxon>
        <taxon>Chlorophyceae</taxon>
        <taxon>CS clade</taxon>
        <taxon>Chlamydomonadales</taxon>
        <taxon>Haematococcaceae</taxon>
        <taxon>Haematococcus</taxon>
    </lineage>
</organism>
<keyword evidence="9" id="KW-1185">Reference proteome</keyword>
<evidence type="ECO:0000256" key="6">
    <source>
        <dbReference type="ARBA" id="ARBA00023136"/>
    </source>
</evidence>
<comment type="subcellular location">
    <subcellularLocation>
        <location evidence="1">Plastid</location>
        <location evidence="1">Chloroplast inner membrane</location>
        <topology evidence="1">Multi-pass membrane protein</topology>
    </subcellularLocation>
</comment>
<accession>A0A699ZJR0</accession>
<evidence type="ECO:0000256" key="1">
    <source>
        <dbReference type="ARBA" id="ARBA00004478"/>
    </source>
</evidence>
<evidence type="ECO:0000256" key="7">
    <source>
        <dbReference type="SAM" id="Phobius"/>
    </source>
</evidence>
<reference evidence="8 9" key="1">
    <citation type="submission" date="2020-02" db="EMBL/GenBank/DDBJ databases">
        <title>Draft genome sequence of Haematococcus lacustris strain NIES-144.</title>
        <authorList>
            <person name="Morimoto D."/>
            <person name="Nakagawa S."/>
            <person name="Yoshida T."/>
            <person name="Sawayama S."/>
        </authorList>
    </citation>
    <scope>NUCLEOTIDE SEQUENCE [LARGE SCALE GENOMIC DNA]</scope>
    <source>
        <strain evidence="8 9">NIES-144</strain>
    </source>
</reference>
<feature type="transmembrane region" description="Helical" evidence="7">
    <location>
        <begin position="164"/>
        <end position="184"/>
    </location>
</feature>
<keyword evidence="4" id="KW-0934">Plastid</keyword>
<sequence length="190" mass="20300">MSSLSGCCGCAQALCLACGSDPEKGTAKKLGSFLMLTCFQTSTVSSAMFITGEKLSEVYYNQLATLLFNTGEESIKHLFARGTHRRFGYASLAVLGCYYFLGAATFAGNISWGTWALAGAFAITVGLWIFGGAIGVNAVTAAIVGLTILLVTNVTTWKADWLKFGFILSLVYLTVWLGVGGVWWKSIGLW</sequence>
<dbReference type="Pfam" id="PF00939">
    <property type="entry name" value="Na_sulph_symp"/>
    <property type="match status" value="1"/>
</dbReference>
<evidence type="ECO:0000256" key="4">
    <source>
        <dbReference type="ARBA" id="ARBA00022780"/>
    </source>
</evidence>
<proteinExistence type="inferred from homology"/>
<keyword evidence="3 7" id="KW-0812">Transmembrane</keyword>
<keyword evidence="4" id="KW-1001">Plastid inner membrane</keyword>
<evidence type="ECO:0000256" key="3">
    <source>
        <dbReference type="ARBA" id="ARBA00022692"/>
    </source>
</evidence>
<keyword evidence="6 7" id="KW-0472">Membrane</keyword>
<evidence type="ECO:0000256" key="2">
    <source>
        <dbReference type="ARBA" id="ARBA00007349"/>
    </source>
</evidence>